<evidence type="ECO:0000313" key="10">
    <source>
        <dbReference type="Proteomes" id="UP000324767"/>
    </source>
</evidence>
<evidence type="ECO:0000259" key="8">
    <source>
        <dbReference type="Pfam" id="PF13515"/>
    </source>
</evidence>
<feature type="compositionally biased region" description="Acidic residues" evidence="5">
    <location>
        <begin position="1111"/>
        <end position="1122"/>
    </location>
</feature>
<keyword evidence="3 6" id="KW-1133">Transmembrane helix</keyword>
<dbReference type="Pfam" id="PF10337">
    <property type="entry name" value="ArAE_2_N"/>
    <property type="match status" value="1"/>
</dbReference>
<proteinExistence type="predicted"/>
<feature type="transmembrane region" description="Helical" evidence="6">
    <location>
        <begin position="81"/>
        <end position="103"/>
    </location>
</feature>
<keyword evidence="4 6" id="KW-0472">Membrane</keyword>
<feature type="domain" description="Putative ER transporter 6TM N-terminal" evidence="7">
    <location>
        <begin position="116"/>
        <end position="363"/>
    </location>
</feature>
<feature type="transmembrane region" description="Helical" evidence="6">
    <location>
        <begin position="707"/>
        <end position="727"/>
    </location>
</feature>
<dbReference type="OrthoDB" id="68611at2759"/>
<dbReference type="InterPro" id="IPR049453">
    <property type="entry name" value="Memb_transporter_dom"/>
</dbReference>
<dbReference type="Proteomes" id="UP000324767">
    <property type="component" value="Unassembled WGS sequence"/>
</dbReference>
<reference evidence="9 10" key="1">
    <citation type="submission" date="2019-09" db="EMBL/GenBank/DDBJ databases">
        <title>The hologenome of the rock-dwelling lichen Lasallia pustulata.</title>
        <authorList>
            <person name="Greshake Tzovaras B."/>
            <person name="Segers F."/>
            <person name="Bicker A."/>
            <person name="Dal Grande F."/>
            <person name="Otte J."/>
            <person name="Hankeln T."/>
            <person name="Schmitt I."/>
            <person name="Ebersberger I."/>
        </authorList>
    </citation>
    <scope>NUCLEOTIDE SEQUENCE [LARGE SCALE GENOMIC DNA]</scope>
    <source>
        <strain evidence="9">A1-1</strain>
    </source>
</reference>
<comment type="caution">
    <text evidence="9">The sequence shown here is derived from an EMBL/GenBank/DDBJ whole genome shotgun (WGS) entry which is preliminary data.</text>
</comment>
<feature type="transmembrane region" description="Helical" evidence="6">
    <location>
        <begin position="169"/>
        <end position="188"/>
    </location>
</feature>
<feature type="transmembrane region" description="Helical" evidence="6">
    <location>
        <begin position="139"/>
        <end position="163"/>
    </location>
</feature>
<organism evidence="9 10">
    <name type="scientific">Lasallia pustulata</name>
    <dbReference type="NCBI Taxonomy" id="136370"/>
    <lineage>
        <taxon>Eukaryota</taxon>
        <taxon>Fungi</taxon>
        <taxon>Dikarya</taxon>
        <taxon>Ascomycota</taxon>
        <taxon>Pezizomycotina</taxon>
        <taxon>Lecanoromycetes</taxon>
        <taxon>OSLEUM clade</taxon>
        <taxon>Umbilicariomycetidae</taxon>
        <taxon>Umbilicariales</taxon>
        <taxon>Umbilicariaceae</taxon>
        <taxon>Lasallia</taxon>
    </lineage>
</organism>
<dbReference type="InterPro" id="IPR018823">
    <property type="entry name" value="ArAE_2_N"/>
</dbReference>
<feature type="region of interest" description="Disordered" evidence="5">
    <location>
        <begin position="1100"/>
        <end position="1182"/>
    </location>
</feature>
<feature type="transmembrane region" description="Helical" evidence="6">
    <location>
        <begin position="115"/>
        <end position="132"/>
    </location>
</feature>
<evidence type="ECO:0000256" key="2">
    <source>
        <dbReference type="ARBA" id="ARBA00022692"/>
    </source>
</evidence>
<evidence type="ECO:0000256" key="6">
    <source>
        <dbReference type="SAM" id="Phobius"/>
    </source>
</evidence>
<feature type="transmembrane region" description="Helical" evidence="6">
    <location>
        <begin position="841"/>
        <end position="861"/>
    </location>
</feature>
<evidence type="ECO:0000256" key="3">
    <source>
        <dbReference type="ARBA" id="ARBA00022989"/>
    </source>
</evidence>
<accession>A0A5M8Q076</accession>
<gene>
    <name evidence="9" type="ORF">FRX48_01135</name>
</gene>
<evidence type="ECO:0000259" key="7">
    <source>
        <dbReference type="Pfam" id="PF10337"/>
    </source>
</evidence>
<evidence type="ECO:0000256" key="1">
    <source>
        <dbReference type="ARBA" id="ARBA00004141"/>
    </source>
</evidence>
<feature type="compositionally biased region" description="Basic and acidic residues" evidence="5">
    <location>
        <begin position="372"/>
        <end position="382"/>
    </location>
</feature>
<dbReference type="Pfam" id="PF13515">
    <property type="entry name" value="FUSC_2"/>
    <property type="match status" value="1"/>
</dbReference>
<feature type="region of interest" description="Disordered" evidence="5">
    <location>
        <begin position="367"/>
        <end position="437"/>
    </location>
</feature>
<feature type="domain" description="Integral membrane bound transporter" evidence="8">
    <location>
        <begin position="729"/>
        <end position="854"/>
    </location>
</feature>
<feature type="region of interest" description="Disordered" evidence="5">
    <location>
        <begin position="611"/>
        <end position="643"/>
    </location>
</feature>
<feature type="compositionally biased region" description="Basic residues" evidence="5">
    <location>
        <begin position="419"/>
        <end position="430"/>
    </location>
</feature>
<sequence>MKKPRVTSDVLRYGAKRTKEIYAHLRKDNLWKRIVKNVLATTIVVSICLLPGEPLGRAGYLAAITTVFGHPGRRLGMMAEALILALAGTLLGVAWSMFGIYLSSLVHERNPPAGYAIRGIFLAIALLFHGFIRSATPRLFILVLLLVIVSVVSLTSTAVAVTSNLTTQILYPILMAAGVILVVNVCVFPEFSSSFLGQSTIETLDDTAHALENVGHYFIRDSLSQENDFIESSSPRDGTPAHSLEKDKIGAHGNDMRRAVTNSSPPVDVFHGGDGSASRKSDTSTARKEINISDLTAAKGRLRSKLASCQAVLSESNFELAWSVLPPRDMKPISDKLMKQLVANTIALTGACESKYALLGDISAEVQSKGDTSPEKQQEPARGHIAGDLAPATPSNEGSPAPPRGRGLDPGKPPAKQSKNTRKQRRKSRQISHDKAELDMIKSKQEIESGDVVLLRYLLKQIAKPWGDLQEVIARTFDIVSACVAFAYDVPKLPSGARVPKGFLIEELDVHIETLKQAFVNFDADTSSALEGPAGQIDLQDYELDIMPREEVFLVSSFILNLRQAAFHLLDMLKHCRELAQRHQNRHGKRRVYAPRINWRNWLNTGNQEEEALPASGRQAARQGASDDQADENEEHQALIKNKKKGDLERDAGLEEHPAHKRIGSFKSDKIKREGGAVCEPNSLSLRVRGRLADVLEWAQESDDLQYAIKLTVAVFLVTWPAFVANWNKWYSLNRGLWAALQLVLITEVAIGNSVKTFILRGIGTTLGCLWGWAAYEARNGNRIVCAAMICIGLFPAAYVQLGTKYPKAGMVGIVSMCVVALSTELQTVPGTAIENFWKRFIAFLIGGVVALVVEVALLPVKARTRLVESLAAALRHINEMEGCLAYGIEEGVNLDVYAPEIMLRFENASTKAKSALTAAETFLPFCSNEPRIKGSFEGLALIYGEVLFVLHEIIERMDNMLHLRTAYGSGPLEDFNAQIYPYRRNVAGSITLIVFAIHEAFTTKLPLPQFLPSARLAQLRMVNRVREVVHAHVNSAEGQKEDDQARRQRAVRRKYLSWNAAAFALAEVIEFLEELIELTKLLVGNSEFRSGLLIRPTYRDYAGPTSQGDDKDDGPEEAGAEDGEKLDELKDIRSMPGLTKRRTGTMKSPAHDEAGEIPVSLKRIQSRKRPESIRKQNSTSS</sequence>
<feature type="transmembrane region" description="Helical" evidence="6">
    <location>
        <begin position="782"/>
        <end position="802"/>
    </location>
</feature>
<feature type="compositionally biased region" description="Basic and acidic residues" evidence="5">
    <location>
        <begin position="1123"/>
        <end position="1134"/>
    </location>
</feature>
<evidence type="ECO:0000256" key="5">
    <source>
        <dbReference type="SAM" id="MobiDB-lite"/>
    </source>
</evidence>
<dbReference type="PANTHER" id="PTHR37994:SF4">
    <property type="entry name" value="ER TRANSPORTER 6TM N-TERMINAL DOMAIN-CONTAINING PROTEIN-RELATED"/>
    <property type="match status" value="1"/>
</dbReference>
<evidence type="ECO:0000256" key="4">
    <source>
        <dbReference type="ARBA" id="ARBA00023136"/>
    </source>
</evidence>
<comment type="subcellular location">
    <subcellularLocation>
        <location evidence="1">Membrane</location>
        <topology evidence="1">Multi-pass membrane protein</topology>
    </subcellularLocation>
</comment>
<name>A0A5M8Q076_9LECA</name>
<evidence type="ECO:0000313" key="9">
    <source>
        <dbReference type="EMBL" id="KAA6414386.1"/>
    </source>
</evidence>
<dbReference type="GO" id="GO:0016020">
    <property type="term" value="C:membrane"/>
    <property type="evidence" value="ECO:0007669"/>
    <property type="project" value="UniProtKB-SubCell"/>
</dbReference>
<dbReference type="EMBL" id="VXIT01000002">
    <property type="protein sequence ID" value="KAA6414386.1"/>
    <property type="molecule type" value="Genomic_DNA"/>
</dbReference>
<dbReference type="AlphaFoldDB" id="A0A5M8Q076"/>
<feature type="region of interest" description="Disordered" evidence="5">
    <location>
        <begin position="256"/>
        <end position="285"/>
    </location>
</feature>
<keyword evidence="2 6" id="KW-0812">Transmembrane</keyword>
<dbReference type="PANTHER" id="PTHR37994">
    <property type="entry name" value="ARAE_2_N DOMAIN-CONTAINING PROTEIN-RELATED"/>
    <property type="match status" value="1"/>
</dbReference>
<feature type="transmembrane region" description="Helical" evidence="6">
    <location>
        <begin position="809"/>
        <end position="829"/>
    </location>
</feature>
<feature type="transmembrane region" description="Helical" evidence="6">
    <location>
        <begin position="733"/>
        <end position="751"/>
    </location>
</feature>
<protein>
    <submittedName>
        <fullName evidence="9">Uncharacterized protein</fullName>
    </submittedName>
</protein>